<comment type="caution">
    <text evidence="1">The sequence shown here is derived from an EMBL/GenBank/DDBJ whole genome shotgun (WGS) entry which is preliminary data.</text>
</comment>
<accession>A0ACC6CB04</accession>
<name>A0ACC6CB04_9BURK</name>
<dbReference type="Proteomes" id="UP001076464">
    <property type="component" value="Unassembled WGS sequence"/>
</dbReference>
<sequence length="197" mass="22019">MHNPPVTASADHRPITRMLQAWQQGDRAALATLLSGVHDELRRMACARLRGAETPSLGAGDLLNEALLKLMQSPQDWQDRRHFFASMSLAMRSVLVDHARARQADKRGGEWQRVTYTLDAHGDEDMAADLLTLDALLNQLQRRDPRAAEVLQLTYFGGLQREDIATVLDASVATVDRELRFARAWLAQQLGRQQLGG</sequence>
<keyword evidence="2" id="KW-1185">Reference proteome</keyword>
<evidence type="ECO:0000313" key="1">
    <source>
        <dbReference type="EMBL" id="MCY4745519.1"/>
    </source>
</evidence>
<evidence type="ECO:0000313" key="2">
    <source>
        <dbReference type="Proteomes" id="UP001076464"/>
    </source>
</evidence>
<organism evidence="1 2">
    <name type="scientific">Roseateles hydrophilus</name>
    <dbReference type="NCBI Taxonomy" id="2975054"/>
    <lineage>
        <taxon>Bacteria</taxon>
        <taxon>Pseudomonadati</taxon>
        <taxon>Pseudomonadota</taxon>
        <taxon>Betaproteobacteria</taxon>
        <taxon>Burkholderiales</taxon>
        <taxon>Sphaerotilaceae</taxon>
        <taxon>Roseateles</taxon>
    </lineage>
</organism>
<gene>
    <name evidence="1" type="ORF">NYO99_11100</name>
</gene>
<dbReference type="EMBL" id="JAPPUY010000002">
    <property type="protein sequence ID" value="MCY4745519.1"/>
    <property type="molecule type" value="Genomic_DNA"/>
</dbReference>
<protein>
    <submittedName>
        <fullName evidence="1">ECF-type sigma factor</fullName>
    </submittedName>
</protein>
<proteinExistence type="predicted"/>
<reference evidence="1" key="1">
    <citation type="submission" date="2022-08" db="EMBL/GenBank/DDBJ databases">
        <title>Genome sequencing of Pelomonas sp. UHG3.</title>
        <authorList>
            <person name="So Y."/>
        </authorList>
    </citation>
    <scope>NUCLEOTIDE SEQUENCE</scope>
    <source>
        <strain evidence="1">UHG3</strain>
    </source>
</reference>